<feature type="non-terminal residue" evidence="1">
    <location>
        <position position="1"/>
    </location>
</feature>
<dbReference type="Proteomes" id="UP000075243">
    <property type="component" value="Unassembled WGS sequence"/>
</dbReference>
<name>A0A151RIH8_CAJCA</name>
<reference evidence="1" key="1">
    <citation type="journal article" date="2012" name="Nat. Biotechnol.">
        <title>Draft genome sequence of pigeonpea (Cajanus cajan), an orphan legume crop of resource-poor farmers.</title>
        <authorList>
            <person name="Varshney R.K."/>
            <person name="Chen W."/>
            <person name="Li Y."/>
            <person name="Bharti A.K."/>
            <person name="Saxena R.K."/>
            <person name="Schlueter J.A."/>
            <person name="Donoghue M.T."/>
            <person name="Azam S."/>
            <person name="Fan G."/>
            <person name="Whaley A.M."/>
            <person name="Farmer A.D."/>
            <person name="Sheridan J."/>
            <person name="Iwata A."/>
            <person name="Tuteja R."/>
            <person name="Penmetsa R.V."/>
            <person name="Wu W."/>
            <person name="Upadhyaya H.D."/>
            <person name="Yang S.P."/>
            <person name="Shah T."/>
            <person name="Saxena K.B."/>
            <person name="Michael T."/>
            <person name="McCombie W.R."/>
            <person name="Yang B."/>
            <person name="Zhang G."/>
            <person name="Yang H."/>
            <person name="Wang J."/>
            <person name="Spillane C."/>
            <person name="Cook D.R."/>
            <person name="May G.D."/>
            <person name="Xu X."/>
            <person name="Jackson S.A."/>
        </authorList>
    </citation>
    <scope>NUCLEOTIDE SEQUENCE [LARGE SCALE GENOMIC DNA]</scope>
</reference>
<gene>
    <name evidence="1" type="ORF">KK1_036365</name>
</gene>
<evidence type="ECO:0000313" key="1">
    <source>
        <dbReference type="EMBL" id="KYP42225.1"/>
    </source>
</evidence>
<dbReference type="Gramene" id="C.cajan_32056.t">
    <property type="protein sequence ID" value="C.cajan_32056.t.cds1"/>
    <property type="gene ID" value="C.cajan_32056"/>
</dbReference>
<dbReference type="AlphaFoldDB" id="A0A151RIH8"/>
<keyword evidence="2" id="KW-1185">Reference proteome</keyword>
<organism evidence="1 2">
    <name type="scientific">Cajanus cajan</name>
    <name type="common">Pigeon pea</name>
    <name type="synonym">Cajanus indicus</name>
    <dbReference type="NCBI Taxonomy" id="3821"/>
    <lineage>
        <taxon>Eukaryota</taxon>
        <taxon>Viridiplantae</taxon>
        <taxon>Streptophyta</taxon>
        <taxon>Embryophyta</taxon>
        <taxon>Tracheophyta</taxon>
        <taxon>Spermatophyta</taxon>
        <taxon>Magnoliopsida</taxon>
        <taxon>eudicotyledons</taxon>
        <taxon>Gunneridae</taxon>
        <taxon>Pentapetalae</taxon>
        <taxon>rosids</taxon>
        <taxon>fabids</taxon>
        <taxon>Fabales</taxon>
        <taxon>Fabaceae</taxon>
        <taxon>Papilionoideae</taxon>
        <taxon>50 kb inversion clade</taxon>
        <taxon>NPAAA clade</taxon>
        <taxon>indigoferoid/millettioid clade</taxon>
        <taxon>Phaseoleae</taxon>
        <taxon>Cajanus</taxon>
    </lineage>
</organism>
<dbReference type="EMBL" id="KQ483726">
    <property type="protein sequence ID" value="KYP42225.1"/>
    <property type="molecule type" value="Genomic_DNA"/>
</dbReference>
<protein>
    <submittedName>
        <fullName evidence="1">Uncharacterized protein</fullName>
    </submittedName>
</protein>
<evidence type="ECO:0000313" key="2">
    <source>
        <dbReference type="Proteomes" id="UP000075243"/>
    </source>
</evidence>
<sequence>KSREKWIRLGSQNTHFFYAQTVIRRKRNKINELILPYSVWCTSEIKIFFKWKQSPFLNLCYVRKIGWRPNPLAIL</sequence>
<proteinExistence type="predicted"/>
<accession>A0A151RIH8</accession>